<dbReference type="Proteomes" id="UP000547879">
    <property type="component" value="Unassembled WGS sequence"/>
</dbReference>
<dbReference type="AlphaFoldDB" id="A0A7X0D134"/>
<protein>
    <submittedName>
        <fullName evidence="1">Uncharacterized protein</fullName>
    </submittedName>
</protein>
<gene>
    <name evidence="1" type="ORF">HNQ72_002969</name>
</gene>
<comment type="caution">
    <text evidence="1">The sequence shown here is derived from an EMBL/GenBank/DDBJ whole genome shotgun (WGS) entry which is preliminary data.</text>
</comment>
<organism evidence="1 2">
    <name type="scientific">Rhizobium wenxiniae</name>
    <dbReference type="NCBI Taxonomy" id="1737357"/>
    <lineage>
        <taxon>Bacteria</taxon>
        <taxon>Pseudomonadati</taxon>
        <taxon>Pseudomonadota</taxon>
        <taxon>Alphaproteobacteria</taxon>
        <taxon>Hyphomicrobiales</taxon>
        <taxon>Rhizobiaceae</taxon>
        <taxon>Rhizobium/Agrobacterium group</taxon>
        <taxon>Rhizobium</taxon>
    </lineage>
</organism>
<proteinExistence type="predicted"/>
<dbReference type="EMBL" id="JACHEG010000002">
    <property type="protein sequence ID" value="MBB6163151.1"/>
    <property type="molecule type" value="Genomic_DNA"/>
</dbReference>
<evidence type="ECO:0000313" key="1">
    <source>
        <dbReference type="EMBL" id="MBB6163151.1"/>
    </source>
</evidence>
<evidence type="ECO:0000313" key="2">
    <source>
        <dbReference type="Proteomes" id="UP000547879"/>
    </source>
</evidence>
<accession>A0A7X0D134</accession>
<sequence>MKASMLLSAGIWSIGLKSIERGRWKACGITTHHVSMKGLAPQAITPQFEAHIVQDRVGEIRLAAGFGWLGFAFERLYVAGKDSSDVT</sequence>
<name>A0A7X0D134_9HYPH</name>
<keyword evidence="2" id="KW-1185">Reference proteome</keyword>
<reference evidence="1 2" key="1">
    <citation type="submission" date="2020-08" db="EMBL/GenBank/DDBJ databases">
        <title>Genomic Encyclopedia of Type Strains, Phase IV (KMG-IV): sequencing the most valuable type-strain genomes for metagenomic binning, comparative biology and taxonomic classification.</title>
        <authorList>
            <person name="Goeker M."/>
        </authorList>
    </citation>
    <scope>NUCLEOTIDE SEQUENCE [LARGE SCALE GENOMIC DNA]</scope>
    <source>
        <strain evidence="1 2">DSM 100734</strain>
    </source>
</reference>